<reference evidence="2 3" key="1">
    <citation type="submission" date="2016-11" db="EMBL/GenBank/DDBJ databases">
        <authorList>
            <person name="Jaros S."/>
            <person name="Januszkiewicz K."/>
            <person name="Wedrychowicz H."/>
        </authorList>
    </citation>
    <scope>NUCLEOTIDE SEQUENCE [LARGE SCALE GENOMIC DNA]</scope>
    <source>
        <strain evidence="2 3">DSM 8605</strain>
    </source>
</reference>
<dbReference type="InterPro" id="IPR025648">
    <property type="entry name" value="DUF4358"/>
</dbReference>
<name>A0A1M5XBD4_9CLOT</name>
<organism evidence="2 3">
    <name type="scientific">Clostridium grantii DSM 8605</name>
    <dbReference type="NCBI Taxonomy" id="1121316"/>
    <lineage>
        <taxon>Bacteria</taxon>
        <taxon>Bacillati</taxon>
        <taxon>Bacillota</taxon>
        <taxon>Clostridia</taxon>
        <taxon>Eubacteriales</taxon>
        <taxon>Clostridiaceae</taxon>
        <taxon>Clostridium</taxon>
    </lineage>
</organism>
<accession>A0A1M5XBD4</accession>
<dbReference type="EMBL" id="FQXM01000026">
    <property type="protein sequence ID" value="SHH96814.1"/>
    <property type="molecule type" value="Genomic_DNA"/>
</dbReference>
<keyword evidence="3" id="KW-1185">Reference proteome</keyword>
<protein>
    <recommendedName>
        <fullName evidence="4">DUF4358 domain-containing protein</fullName>
    </recommendedName>
</protein>
<feature type="signal peptide" evidence="1">
    <location>
        <begin position="1"/>
        <end position="19"/>
    </location>
</feature>
<evidence type="ECO:0000313" key="3">
    <source>
        <dbReference type="Proteomes" id="UP000184447"/>
    </source>
</evidence>
<dbReference type="AlphaFoldDB" id="A0A1M5XBD4"/>
<dbReference type="RefSeq" id="WP_073340040.1">
    <property type="nucleotide sequence ID" value="NZ_FQXM01000026.1"/>
</dbReference>
<dbReference type="OrthoDB" id="1797583at2"/>
<gene>
    <name evidence="2" type="ORF">SAMN02745207_03499</name>
</gene>
<keyword evidence="1" id="KW-0732">Signal</keyword>
<dbReference type="Proteomes" id="UP000184447">
    <property type="component" value="Unassembled WGS sequence"/>
</dbReference>
<dbReference type="Pfam" id="PF14270">
    <property type="entry name" value="DUF4358"/>
    <property type="match status" value="1"/>
</dbReference>
<sequence length="157" mass="18160">MSKLCIKVFLILLIITNLAACTSKSENTSKEISIERINKKITQVVDISELTKGDENKLDKLYGIKKENIEDFVLYLPPSNIEASEILLIKVKDKTSIDSIKEKIAKRVEKKSEIFKDYLPEEYYLVEKHVLESKNQYILFSIHKEGNKVQKAFDESF</sequence>
<feature type="chain" id="PRO_5039368378" description="DUF4358 domain-containing protein" evidence="1">
    <location>
        <begin position="20"/>
        <end position="157"/>
    </location>
</feature>
<proteinExistence type="predicted"/>
<evidence type="ECO:0008006" key="4">
    <source>
        <dbReference type="Google" id="ProtNLM"/>
    </source>
</evidence>
<evidence type="ECO:0000256" key="1">
    <source>
        <dbReference type="SAM" id="SignalP"/>
    </source>
</evidence>
<evidence type="ECO:0000313" key="2">
    <source>
        <dbReference type="EMBL" id="SHH96814.1"/>
    </source>
</evidence>
<dbReference type="STRING" id="1121316.SAMN02745207_03499"/>